<evidence type="ECO:0000256" key="4">
    <source>
        <dbReference type="ARBA" id="ARBA00032988"/>
    </source>
</evidence>
<comment type="subcellular location">
    <subcellularLocation>
        <location evidence="1">Cytoplasm</location>
        <location evidence="1">Cytosol</location>
    </subcellularLocation>
</comment>
<dbReference type="GO" id="GO:0016787">
    <property type="term" value="F:hydrolase activity"/>
    <property type="evidence" value="ECO:0007669"/>
    <property type="project" value="UniProtKB-KW"/>
</dbReference>
<dbReference type="Gene3D" id="3.60.15.10">
    <property type="entry name" value="Ribonuclease Z/Hydroxyacylglutathione hydrolase-like"/>
    <property type="match status" value="1"/>
</dbReference>
<comment type="function">
    <text evidence="6">Endoribonuclease that catalyzes the hydrolysis of histone-coding pre-mRNA 3'-end. Involved in histone pre-mRNA processing during the S-phase of the cell cycle, which is required for entering/progressing through S-phase. Cleaves histone pre-mRNA at a major and a minor cleavage site after the 5'-ACCCA-3' and the 5'-ACCCACA-3' sequence, respectively, and located downstream of the stem-loop. May require the presence of the HDE element located at the histone pre-RNA 3'-end to avoid non-specific cleavage.</text>
</comment>
<evidence type="ECO:0000256" key="3">
    <source>
        <dbReference type="ARBA" id="ARBA00014856"/>
    </source>
</evidence>
<dbReference type="PANTHER" id="PTHR23200:SF48">
    <property type="entry name" value="METALLO-BETA-LACTAMASE DOMAIN-CONTAINING PROTEIN 1"/>
    <property type="match status" value="1"/>
</dbReference>
<evidence type="ECO:0000313" key="8">
    <source>
        <dbReference type="EMBL" id="KJF18765.1"/>
    </source>
</evidence>
<comment type="catalytic activity">
    <reaction evidence="5">
        <text>a ribonucleotidyl-ribonucleotide-RNA + H2O = a 3'-end ribonucleotide-RNA + a 5'-end 5'-phospho-ribonucleoside-RNA + H(+)</text>
        <dbReference type="Rhea" id="RHEA:68096"/>
        <dbReference type="Rhea" id="RHEA-COMP:15179"/>
        <dbReference type="Rhea" id="RHEA-COMP:17355"/>
        <dbReference type="Rhea" id="RHEA-COMP:17428"/>
        <dbReference type="ChEBI" id="CHEBI:15377"/>
        <dbReference type="ChEBI" id="CHEBI:15378"/>
        <dbReference type="ChEBI" id="CHEBI:74896"/>
        <dbReference type="ChEBI" id="CHEBI:138282"/>
        <dbReference type="ChEBI" id="CHEBI:173118"/>
    </reaction>
    <physiologicalReaction direction="left-to-right" evidence="5">
        <dbReference type="Rhea" id="RHEA:68097"/>
    </physiologicalReaction>
</comment>
<evidence type="ECO:0000256" key="6">
    <source>
        <dbReference type="ARBA" id="ARBA00045869"/>
    </source>
</evidence>
<keyword evidence="9" id="KW-1185">Reference proteome</keyword>
<evidence type="ECO:0000259" key="7">
    <source>
        <dbReference type="SMART" id="SM00849"/>
    </source>
</evidence>
<evidence type="ECO:0000256" key="1">
    <source>
        <dbReference type="ARBA" id="ARBA00004514"/>
    </source>
</evidence>
<protein>
    <recommendedName>
        <fullName evidence="3">Metallo-beta-lactamase domain-containing protein 1</fullName>
    </recommendedName>
    <alternativeName>
        <fullName evidence="4">Endoribonuclease MBLAC1</fullName>
    </alternativeName>
</protein>
<gene>
    <name evidence="8" type="primary">gloB1</name>
    <name evidence="8" type="ORF">AXFE_03740</name>
</gene>
<dbReference type="Pfam" id="PF00753">
    <property type="entry name" value="Lactamase_B"/>
    <property type="match status" value="1"/>
</dbReference>
<dbReference type="Proteomes" id="UP000032360">
    <property type="component" value="Unassembled WGS sequence"/>
</dbReference>
<evidence type="ECO:0000256" key="2">
    <source>
        <dbReference type="ARBA" id="ARBA00011738"/>
    </source>
</evidence>
<accession>A0A0D8HL81</accession>
<sequence length="185" mass="20300">MNARFFQLLSGYVSPGVASSVSLAADGERVVVIDPGMVSNKELIISAIQSVGYSAPEVTDVIVSHLHLDHTMNVALFSNATVHDFMASYKDDSWENHEENFSITENITVVSTPGHTREDVSTFVKADSGLVVCTHLWWSSSGPEVDPYSHDQRTLESSRSMVLQRKPDLIVPGHGPSFKVSELRL</sequence>
<dbReference type="SUPFAM" id="SSF56281">
    <property type="entry name" value="Metallo-hydrolase/oxidoreductase"/>
    <property type="match status" value="1"/>
</dbReference>
<dbReference type="SMART" id="SM00849">
    <property type="entry name" value="Lactamase_B"/>
    <property type="match status" value="1"/>
</dbReference>
<dbReference type="InterPro" id="IPR039344">
    <property type="entry name" value="MBLAC1"/>
</dbReference>
<dbReference type="InterPro" id="IPR001279">
    <property type="entry name" value="Metallo-B-lactamas"/>
</dbReference>
<organism evidence="8 9">
    <name type="scientific">Acidithrix ferrooxidans</name>
    <dbReference type="NCBI Taxonomy" id="1280514"/>
    <lineage>
        <taxon>Bacteria</taxon>
        <taxon>Bacillati</taxon>
        <taxon>Actinomycetota</taxon>
        <taxon>Acidimicrobiia</taxon>
        <taxon>Acidimicrobiales</taxon>
        <taxon>Acidimicrobiaceae</taxon>
        <taxon>Acidithrix</taxon>
    </lineage>
</organism>
<reference evidence="8 9" key="1">
    <citation type="submission" date="2015-01" db="EMBL/GenBank/DDBJ databases">
        <title>Draft genome of the acidophilic iron oxidizer Acidithrix ferrooxidans strain Py-F3.</title>
        <authorList>
            <person name="Poehlein A."/>
            <person name="Eisen S."/>
            <person name="Schloemann M."/>
            <person name="Johnson B.D."/>
            <person name="Daniel R."/>
            <person name="Muehling M."/>
        </authorList>
    </citation>
    <scope>NUCLEOTIDE SEQUENCE [LARGE SCALE GENOMIC DNA]</scope>
    <source>
        <strain evidence="8 9">Py-F3</strain>
    </source>
</reference>
<comment type="caution">
    <text evidence="8">The sequence shown here is derived from an EMBL/GenBank/DDBJ whole genome shotgun (WGS) entry which is preliminary data.</text>
</comment>
<dbReference type="InterPro" id="IPR036866">
    <property type="entry name" value="RibonucZ/Hydroxyglut_hydro"/>
</dbReference>
<evidence type="ECO:0000313" key="9">
    <source>
        <dbReference type="Proteomes" id="UP000032360"/>
    </source>
</evidence>
<dbReference type="CDD" id="cd07711">
    <property type="entry name" value="MBLAC1-like_MBL-fold"/>
    <property type="match status" value="1"/>
</dbReference>
<dbReference type="EMBL" id="JXYS01000007">
    <property type="protein sequence ID" value="KJF18765.1"/>
    <property type="molecule type" value="Genomic_DNA"/>
</dbReference>
<feature type="domain" description="Metallo-beta-lactamase" evidence="7">
    <location>
        <begin position="18"/>
        <end position="174"/>
    </location>
</feature>
<evidence type="ECO:0000256" key="5">
    <source>
        <dbReference type="ARBA" id="ARBA00044690"/>
    </source>
</evidence>
<name>A0A0D8HL81_9ACTN</name>
<dbReference type="AlphaFoldDB" id="A0A0D8HL81"/>
<dbReference type="GO" id="GO:0005829">
    <property type="term" value="C:cytosol"/>
    <property type="evidence" value="ECO:0007669"/>
    <property type="project" value="UniProtKB-SubCell"/>
</dbReference>
<dbReference type="PANTHER" id="PTHR23200">
    <property type="entry name" value="METALLO-BETA-LACTAMASE DOMAIN-CONTAINING PROTEIN 1"/>
    <property type="match status" value="1"/>
</dbReference>
<comment type="subunit">
    <text evidence="2">Homodimer.</text>
</comment>
<proteinExistence type="predicted"/>
<keyword evidence="8" id="KW-0378">Hydrolase</keyword>
<dbReference type="OrthoDB" id="9773738at2"/>
<dbReference type="STRING" id="1280514.AXFE_03740"/>
<dbReference type="RefSeq" id="WP_052604183.1">
    <property type="nucleotide sequence ID" value="NZ_JXYS01000007.1"/>
</dbReference>